<keyword evidence="4" id="KW-1185">Reference proteome</keyword>
<organism evidence="3 4">
    <name type="scientific">Rhizobium mesoamericanum STM3625</name>
    <dbReference type="NCBI Taxonomy" id="1211777"/>
    <lineage>
        <taxon>Bacteria</taxon>
        <taxon>Pseudomonadati</taxon>
        <taxon>Pseudomonadota</taxon>
        <taxon>Alphaproteobacteria</taxon>
        <taxon>Hyphomicrobiales</taxon>
        <taxon>Rhizobiaceae</taxon>
        <taxon>Rhizobium/Agrobacterium group</taxon>
        <taxon>Rhizobium</taxon>
    </lineage>
</organism>
<keyword evidence="2" id="KW-0812">Transmembrane</keyword>
<dbReference type="STRING" id="1211777.BN77_3184"/>
<dbReference type="EMBL" id="CANI01000020">
    <property type="protein sequence ID" value="CCM75997.1"/>
    <property type="molecule type" value="Genomic_DNA"/>
</dbReference>
<protein>
    <recommendedName>
        <fullName evidence="5">Low affinity iron permease family protein</fullName>
    </recommendedName>
</protein>
<feature type="region of interest" description="Disordered" evidence="1">
    <location>
        <begin position="84"/>
        <end position="106"/>
    </location>
</feature>
<feature type="transmembrane region" description="Helical" evidence="2">
    <location>
        <begin position="38"/>
        <end position="55"/>
    </location>
</feature>
<dbReference type="HOGENOM" id="CLU_174727_0_0_5"/>
<keyword evidence="2" id="KW-0472">Membrane</keyword>
<dbReference type="Pfam" id="PF04120">
    <property type="entry name" value="Iron_permease"/>
    <property type="match status" value="1"/>
</dbReference>
<accession>K0PXB6</accession>
<evidence type="ECO:0000256" key="1">
    <source>
        <dbReference type="SAM" id="MobiDB-lite"/>
    </source>
</evidence>
<dbReference type="RefSeq" id="WP_007533260.1">
    <property type="nucleotide sequence ID" value="NZ_HF536772.1"/>
</dbReference>
<proteinExistence type="predicted"/>
<dbReference type="InterPro" id="IPR007251">
    <property type="entry name" value="Iron_permease_Fet4"/>
</dbReference>
<gene>
    <name evidence="3" type="ORF">BN77_3184</name>
</gene>
<evidence type="ECO:0008006" key="5">
    <source>
        <dbReference type="Google" id="ProtNLM"/>
    </source>
</evidence>
<name>K0PXB6_9HYPH</name>
<keyword evidence="2" id="KW-1133">Transmembrane helix</keyword>
<comment type="caution">
    <text evidence="3">The sequence shown here is derived from an EMBL/GenBank/DDBJ whole genome shotgun (WGS) entry which is preliminary data.</text>
</comment>
<evidence type="ECO:0000313" key="4">
    <source>
        <dbReference type="Proteomes" id="UP000009319"/>
    </source>
</evidence>
<dbReference type="Proteomes" id="UP000009319">
    <property type="component" value="Unassembled WGS sequence"/>
</dbReference>
<sequence>MQWQSSLTQLGTWAARPWAFVVAILYAIGWLVFSPETLEWHGVVTLATWLMTLLIQRAGHRDTQAIHAKLDELLYAQRQARNEITSLDEKEPEEIEGFREAHKPQA</sequence>
<dbReference type="GO" id="GO:0055085">
    <property type="term" value="P:transmembrane transport"/>
    <property type="evidence" value="ECO:0007669"/>
    <property type="project" value="InterPro"/>
</dbReference>
<feature type="transmembrane region" description="Helical" evidence="2">
    <location>
        <begin position="12"/>
        <end position="32"/>
    </location>
</feature>
<evidence type="ECO:0000313" key="3">
    <source>
        <dbReference type="EMBL" id="CCM75997.1"/>
    </source>
</evidence>
<feature type="compositionally biased region" description="Basic and acidic residues" evidence="1">
    <location>
        <begin position="96"/>
        <end position="106"/>
    </location>
</feature>
<reference evidence="3 4" key="1">
    <citation type="journal article" date="2013" name="Genome Announc.">
        <title>Draft Genome Sequence of Rhizobium mesoamericanum STM3625, a Nitrogen-Fixing Symbiont of Mimosa pudica Isolated in French Guiana (South America).</title>
        <authorList>
            <person name="Moulin L."/>
            <person name="Mornico D."/>
            <person name="Melkonian R."/>
            <person name="Klonowska A."/>
        </authorList>
    </citation>
    <scope>NUCLEOTIDE SEQUENCE [LARGE SCALE GENOMIC DNA]</scope>
    <source>
        <strain evidence="3 4">STM3625</strain>
    </source>
</reference>
<dbReference type="AlphaFoldDB" id="K0PXB6"/>
<dbReference type="eggNOG" id="COG5478">
    <property type="taxonomic scope" value="Bacteria"/>
</dbReference>
<evidence type="ECO:0000256" key="2">
    <source>
        <dbReference type="SAM" id="Phobius"/>
    </source>
</evidence>